<dbReference type="PANTHER" id="PTHR43323">
    <property type="entry name" value="3-HYDROXY-3-METHYLGLUTARYL COENZYME A SYNTHASE"/>
    <property type="match status" value="1"/>
</dbReference>
<dbReference type="RefSeq" id="WP_166063341.1">
    <property type="nucleotide sequence ID" value="NZ_CP049889.1"/>
</dbReference>
<dbReference type="AlphaFoldDB" id="A0A6G7WJ47"/>
<feature type="binding site" evidence="4">
    <location>
        <position position="275"/>
    </location>
    <ligand>
        <name>(3S)-3-hydroxy-3-methylglutaryl-CoA</name>
        <dbReference type="ChEBI" id="CHEBI:43074"/>
    </ligand>
</feature>
<feature type="domain" description="Hydroxymethylglutaryl-coenzyme A synthase C-terminal" evidence="6">
    <location>
        <begin position="175"/>
        <end position="250"/>
    </location>
</feature>
<dbReference type="Proteomes" id="UP000501830">
    <property type="component" value="Chromosome"/>
</dbReference>
<proteinExistence type="inferred from homology"/>
<evidence type="ECO:0000256" key="4">
    <source>
        <dbReference type="PIRSR" id="PIRSR611554-2"/>
    </source>
</evidence>
<evidence type="ECO:0000256" key="3">
    <source>
        <dbReference type="PIRSR" id="PIRSR611554-1"/>
    </source>
</evidence>
<keyword evidence="8" id="KW-1185">Reference proteome</keyword>
<dbReference type="PANTHER" id="PTHR43323:SF2">
    <property type="entry name" value="HYDROXYMETHYLGLUTARYL-COA SYNTHASE"/>
    <property type="match status" value="1"/>
</dbReference>
<name>A0A6G7WJ47_9LACT</name>
<evidence type="ECO:0000313" key="8">
    <source>
        <dbReference type="Proteomes" id="UP000501830"/>
    </source>
</evidence>
<dbReference type="Gene3D" id="3.40.47.10">
    <property type="match status" value="2"/>
</dbReference>
<evidence type="ECO:0000256" key="2">
    <source>
        <dbReference type="ARBA" id="ARBA00022679"/>
    </source>
</evidence>
<evidence type="ECO:0000256" key="1">
    <source>
        <dbReference type="ARBA" id="ARBA00007061"/>
    </source>
</evidence>
<feature type="binding site" evidence="4">
    <location>
        <position position="148"/>
    </location>
    <ligand>
        <name>substrate</name>
    </ligand>
</feature>
<feature type="active site" description="Proton donor/acceptor" evidence="3">
    <location>
        <position position="79"/>
    </location>
</feature>
<feature type="binding site" evidence="4">
    <location>
        <position position="29"/>
    </location>
    <ligand>
        <name>(3S)-3-hydroxy-3-methylglutaryl-CoA</name>
        <dbReference type="ChEBI" id="CHEBI:43074"/>
    </ligand>
</feature>
<dbReference type="EMBL" id="CP049889">
    <property type="protein sequence ID" value="QIK52276.1"/>
    <property type="molecule type" value="Genomic_DNA"/>
</dbReference>
<dbReference type="SUPFAM" id="SSF53901">
    <property type="entry name" value="Thiolase-like"/>
    <property type="match status" value="2"/>
</dbReference>
<dbReference type="EC" id="2.3.3.10" evidence="7"/>
<evidence type="ECO:0000313" key="7">
    <source>
        <dbReference type="EMBL" id="QIK52276.1"/>
    </source>
</evidence>
<evidence type="ECO:0000259" key="5">
    <source>
        <dbReference type="Pfam" id="PF01154"/>
    </source>
</evidence>
<dbReference type="GeneID" id="94553543"/>
<dbReference type="GO" id="GO:0004421">
    <property type="term" value="F:hydroxymethylglutaryl-CoA synthase activity"/>
    <property type="evidence" value="ECO:0007669"/>
    <property type="project" value="UniProtKB-EC"/>
</dbReference>
<dbReference type="InterPro" id="IPR013746">
    <property type="entry name" value="HMG_CoA_synt_C_dom"/>
</dbReference>
<feature type="domain" description="Hydroxymethylglutaryl-coenzyme A synthase C-terminal" evidence="6">
    <location>
        <begin position="262"/>
        <end position="349"/>
    </location>
</feature>
<dbReference type="CDD" id="cd00827">
    <property type="entry name" value="init_cond_enzymes"/>
    <property type="match status" value="1"/>
</dbReference>
<dbReference type="Pfam" id="PF01154">
    <property type="entry name" value="HMG_CoA_synt_N"/>
    <property type="match status" value="1"/>
</dbReference>
<dbReference type="GO" id="GO:0006084">
    <property type="term" value="P:acetyl-CoA metabolic process"/>
    <property type="evidence" value="ECO:0007669"/>
    <property type="project" value="InterPro"/>
</dbReference>
<accession>A0A6G7WJ47</accession>
<sequence>MKIGIDKIGFYGPPYYIDMVDLANERGDDPSKYTIGIGQAQMAVAPLSQDIVSMAVNAALVFLDDEDRAKIDLVVVGTESGFDASKSASVYVHELLGIQPHARSFEVKQACYGATAGIQMAKDYVTLHPDRAALVIGTDVARYGLATGGEVTQGAGAIAMLITANPRILQLDSESAFYSRDIMDFWRPSYSEYAMVDGKYSNEQYIAFFKEVWATYKQKTAHSLADFAALCFHLPYTKMGKKAFSEILNEVDEDKQKALLENYQSSTLLNRNVGNIYTGSLYLSFLSLLLNSNTLNAGDRIGLFSYGSGAVGEFFSGTLAPAFKASLSAEKVAEMFAAREQITVAEYERIFSQSLPKDGGELVIPAEKDSSAVRLAAVREHKRFYEIN</sequence>
<evidence type="ECO:0000259" key="6">
    <source>
        <dbReference type="Pfam" id="PF08540"/>
    </source>
</evidence>
<comment type="similarity">
    <text evidence="1">Belongs to the thiolase-like superfamily. HMG-CoA synthase family.</text>
</comment>
<dbReference type="InterPro" id="IPR011554">
    <property type="entry name" value="HMG_CoA_synthase_prok"/>
</dbReference>
<dbReference type="NCBIfam" id="TIGR01835">
    <property type="entry name" value="HMG-CoA-S_prok"/>
    <property type="match status" value="1"/>
</dbReference>
<keyword evidence="7" id="KW-0012">Acyltransferase</keyword>
<organism evidence="7 8">
    <name type="scientific">Jeotgalibaca porci</name>
    <dbReference type="NCBI Taxonomy" id="1868793"/>
    <lineage>
        <taxon>Bacteria</taxon>
        <taxon>Bacillati</taxon>
        <taxon>Bacillota</taxon>
        <taxon>Bacilli</taxon>
        <taxon>Lactobacillales</taxon>
        <taxon>Carnobacteriaceae</taxon>
        <taxon>Jeotgalibaca</taxon>
    </lineage>
</organism>
<dbReference type="InterPro" id="IPR013528">
    <property type="entry name" value="HMG_CoA_synth_N"/>
</dbReference>
<gene>
    <name evidence="7" type="ORF">G7058_09620</name>
</gene>
<dbReference type="InterPro" id="IPR016039">
    <property type="entry name" value="Thiolase-like"/>
</dbReference>
<feature type="binding site" evidence="4">
    <location>
        <position position="242"/>
    </location>
    <ligand>
        <name>(3S)-3-hydroxy-3-methylglutaryl-CoA</name>
        <dbReference type="ChEBI" id="CHEBI:43074"/>
    </ligand>
</feature>
<keyword evidence="2 7" id="KW-0808">Transferase</keyword>
<feature type="active site" description="Acyl-thioester intermediate" evidence="3">
    <location>
        <position position="111"/>
    </location>
</feature>
<feature type="domain" description="Hydroxymethylglutaryl-coenzyme A synthase N-terminal" evidence="5">
    <location>
        <begin position="2"/>
        <end position="165"/>
    </location>
</feature>
<dbReference type="Pfam" id="PF08540">
    <property type="entry name" value="HMG_CoA_synt_C"/>
    <property type="match status" value="2"/>
</dbReference>
<protein>
    <submittedName>
        <fullName evidence="7">Hydroxymethylglutaryl-CoA synthase</fullName>
        <ecNumber evidence="7">2.3.3.10</ecNumber>
    </submittedName>
</protein>
<reference evidence="7 8" key="1">
    <citation type="journal article" date="2017" name="Int. J. Syst. Evol. Microbiol.">
        <title>Jeotgalibaca porci sp. nov. and Jeotgalibaca arthritidis sp. nov., isolated from pigs, and emended description of the genus Jeotgalibaca.</title>
        <authorList>
            <person name="Zamora L."/>
            <person name="Perez-Sancho M."/>
            <person name="Dominguez L."/>
            <person name="Fernandez-Garayzabal J.F."/>
            <person name="Vela A.I."/>
        </authorList>
    </citation>
    <scope>NUCLEOTIDE SEQUENCE [LARGE SCALE GENOMIC DNA]</scope>
    <source>
        <strain evidence="7 8">CCUG 69148</strain>
    </source>
</reference>
<feature type="binding site" evidence="4">
    <location>
        <position position="143"/>
    </location>
    <ligand>
        <name>(3S)-3-hydroxy-3-methylglutaryl-CoA</name>
        <dbReference type="ChEBI" id="CHEBI:43074"/>
    </ligand>
</feature>
<dbReference type="KEGG" id="jpo:G7058_09620"/>
<feature type="active site" description="Proton donor/acceptor" evidence="3">
    <location>
        <position position="233"/>
    </location>
</feature>